<dbReference type="Pfam" id="PF00590">
    <property type="entry name" value="TP_methylase"/>
    <property type="match status" value="1"/>
</dbReference>
<keyword evidence="4 7" id="KW-0489">Methyltransferase</keyword>
<keyword evidence="6" id="KW-0949">S-adenosyl-L-methionine</keyword>
<dbReference type="CDD" id="cd11641">
    <property type="entry name" value="Precorrin-4_C11-MT"/>
    <property type="match status" value="1"/>
</dbReference>
<gene>
    <name evidence="9" type="primary">cobM</name>
    <name evidence="9" type="ORF">C7B43_12120</name>
</gene>
<dbReference type="Gene3D" id="3.40.1010.10">
    <property type="entry name" value="Cobalt-precorrin-4 Transmethylase, Domain 1"/>
    <property type="match status" value="1"/>
</dbReference>
<dbReference type="PANTHER" id="PTHR45790:SF4">
    <property type="entry name" value="COBALT-PRECORRIN-4 C(11)-METHYLTRANSFERASE"/>
    <property type="match status" value="1"/>
</dbReference>
<evidence type="ECO:0000313" key="9">
    <source>
        <dbReference type="EMBL" id="PSR27199.1"/>
    </source>
</evidence>
<evidence type="ECO:0000256" key="6">
    <source>
        <dbReference type="ARBA" id="ARBA00022691"/>
    </source>
</evidence>
<keyword evidence="3" id="KW-0169">Cobalamin biosynthesis</keyword>
<name>A0A2T2WY84_9FIRM</name>
<sequence length="267" mass="29132">MREIQRGWVYIIGAGPGDPELLTVRGMHVLEAADTVVYADSLVSTRVLDYCSAETKVWTSSDHHLDEIVSIMVAAARSNHVVARLHSGDPAFYGAITEQMHALQTHHIPFEIIPGVSSVNAAASRIQRELTIPGVSQTVILTRVEGRSSHLPQGASLSALARHPATLAIFLSAALANKVSRELLEAGYRESDPLIVAYKVGWPDEQIIQSTVKGLAEDLRLHGIHRHALILAGEAALGNFAATRSRLYDPEFSHLFRRSVGNVETRE</sequence>
<dbReference type="InterPro" id="IPR006362">
    <property type="entry name" value="Cbl_synth_CobM/CibF"/>
</dbReference>
<protein>
    <submittedName>
        <fullName evidence="9">Precorrin-4 C(11)-methyltransferase</fullName>
    </submittedName>
</protein>
<dbReference type="InterPro" id="IPR000878">
    <property type="entry name" value="4pyrrol_Mease"/>
</dbReference>
<dbReference type="GO" id="GO:0009236">
    <property type="term" value="P:cobalamin biosynthetic process"/>
    <property type="evidence" value="ECO:0007669"/>
    <property type="project" value="UniProtKB-UniPathway"/>
</dbReference>
<comment type="caution">
    <text evidence="9">The sequence shown here is derived from an EMBL/GenBank/DDBJ whole genome shotgun (WGS) entry which is preliminary data.</text>
</comment>
<dbReference type="Proteomes" id="UP000242699">
    <property type="component" value="Unassembled WGS sequence"/>
</dbReference>
<evidence type="ECO:0000256" key="2">
    <source>
        <dbReference type="ARBA" id="ARBA00005879"/>
    </source>
</evidence>
<evidence type="ECO:0000256" key="5">
    <source>
        <dbReference type="ARBA" id="ARBA00022679"/>
    </source>
</evidence>
<evidence type="ECO:0000256" key="4">
    <source>
        <dbReference type="ARBA" id="ARBA00022603"/>
    </source>
</evidence>
<organism evidence="9 10">
    <name type="scientific">Sulfobacillus benefaciens</name>
    <dbReference type="NCBI Taxonomy" id="453960"/>
    <lineage>
        <taxon>Bacteria</taxon>
        <taxon>Bacillati</taxon>
        <taxon>Bacillota</taxon>
        <taxon>Clostridia</taxon>
        <taxon>Eubacteriales</taxon>
        <taxon>Clostridiales Family XVII. Incertae Sedis</taxon>
        <taxon>Sulfobacillus</taxon>
    </lineage>
</organism>
<dbReference type="Gene3D" id="3.30.950.10">
    <property type="entry name" value="Methyltransferase, Cobalt-precorrin-4 Transmethylase, Domain 2"/>
    <property type="match status" value="1"/>
</dbReference>
<evidence type="ECO:0000259" key="8">
    <source>
        <dbReference type="Pfam" id="PF00590"/>
    </source>
</evidence>
<dbReference type="AlphaFoldDB" id="A0A2T2WY84"/>
<dbReference type="GO" id="GO:0032259">
    <property type="term" value="P:methylation"/>
    <property type="evidence" value="ECO:0007669"/>
    <property type="project" value="UniProtKB-KW"/>
</dbReference>
<dbReference type="InterPro" id="IPR014776">
    <property type="entry name" value="4pyrrole_Mease_sub2"/>
</dbReference>
<evidence type="ECO:0000256" key="3">
    <source>
        <dbReference type="ARBA" id="ARBA00022573"/>
    </source>
</evidence>
<dbReference type="InterPro" id="IPR003043">
    <property type="entry name" value="Uropor_MeTrfase_CS"/>
</dbReference>
<proteinExistence type="inferred from homology"/>
<dbReference type="UniPathway" id="UPA00148"/>
<dbReference type="InterPro" id="IPR035996">
    <property type="entry name" value="4pyrrol_Methylase_sf"/>
</dbReference>
<comment type="similarity">
    <text evidence="2 7">Belongs to the precorrin methyltransferase family.</text>
</comment>
<dbReference type="PROSITE" id="PS00840">
    <property type="entry name" value="SUMT_2"/>
    <property type="match status" value="1"/>
</dbReference>
<evidence type="ECO:0000256" key="1">
    <source>
        <dbReference type="ARBA" id="ARBA00004953"/>
    </source>
</evidence>
<evidence type="ECO:0000256" key="7">
    <source>
        <dbReference type="RuleBase" id="RU003960"/>
    </source>
</evidence>
<dbReference type="EMBL" id="PXYT01000028">
    <property type="protein sequence ID" value="PSR27199.1"/>
    <property type="molecule type" value="Genomic_DNA"/>
</dbReference>
<accession>A0A2T2WY84</accession>
<dbReference type="InterPro" id="IPR050161">
    <property type="entry name" value="Siro_Cobalamin_biosynth"/>
</dbReference>
<dbReference type="PROSITE" id="PS00839">
    <property type="entry name" value="SUMT_1"/>
    <property type="match status" value="1"/>
</dbReference>
<comment type="pathway">
    <text evidence="1">Cofactor biosynthesis; adenosylcobalamin biosynthesis.</text>
</comment>
<dbReference type="PANTHER" id="PTHR45790">
    <property type="entry name" value="SIROHEME SYNTHASE-RELATED"/>
    <property type="match status" value="1"/>
</dbReference>
<evidence type="ECO:0000313" key="10">
    <source>
        <dbReference type="Proteomes" id="UP000242699"/>
    </source>
</evidence>
<keyword evidence="5 7" id="KW-0808">Transferase</keyword>
<dbReference type="SUPFAM" id="SSF53790">
    <property type="entry name" value="Tetrapyrrole methylase"/>
    <property type="match status" value="1"/>
</dbReference>
<feature type="domain" description="Tetrapyrrole methylase" evidence="8">
    <location>
        <begin position="9"/>
        <end position="215"/>
    </location>
</feature>
<reference evidence="9 10" key="1">
    <citation type="journal article" date="2014" name="BMC Genomics">
        <title>Comparison of environmental and isolate Sulfobacillus genomes reveals diverse carbon, sulfur, nitrogen, and hydrogen metabolisms.</title>
        <authorList>
            <person name="Justice N.B."/>
            <person name="Norman A."/>
            <person name="Brown C.T."/>
            <person name="Singh A."/>
            <person name="Thomas B.C."/>
            <person name="Banfield J.F."/>
        </authorList>
    </citation>
    <scope>NUCLEOTIDE SEQUENCE [LARGE SCALE GENOMIC DNA]</scope>
    <source>
        <strain evidence="9">AMDSBA1</strain>
    </source>
</reference>
<dbReference type="GO" id="GO:0046026">
    <property type="term" value="F:precorrin-4 C11-methyltransferase activity"/>
    <property type="evidence" value="ECO:0007669"/>
    <property type="project" value="InterPro"/>
</dbReference>
<dbReference type="NCBIfam" id="TIGR01465">
    <property type="entry name" value="cobM_cbiF"/>
    <property type="match status" value="1"/>
</dbReference>
<dbReference type="InterPro" id="IPR014777">
    <property type="entry name" value="4pyrrole_Mease_sub1"/>
</dbReference>